<keyword evidence="4" id="KW-1185">Reference proteome</keyword>
<dbReference type="InterPro" id="IPR028974">
    <property type="entry name" value="TSP_type-3_rpt"/>
</dbReference>
<organism evidence="3 4">
    <name type="scientific">Noviherbaspirillum humi</name>
    <dbReference type="NCBI Taxonomy" id="1688639"/>
    <lineage>
        <taxon>Bacteria</taxon>
        <taxon>Pseudomonadati</taxon>
        <taxon>Pseudomonadota</taxon>
        <taxon>Betaproteobacteria</taxon>
        <taxon>Burkholderiales</taxon>
        <taxon>Oxalobacteraceae</taxon>
        <taxon>Noviherbaspirillum</taxon>
    </lineage>
</organism>
<feature type="chain" id="PRO_5013189914" evidence="2">
    <location>
        <begin position="26"/>
        <end position="120"/>
    </location>
</feature>
<dbReference type="EMBL" id="FZOT01000003">
    <property type="protein sequence ID" value="SNS49284.1"/>
    <property type="molecule type" value="Genomic_DNA"/>
</dbReference>
<dbReference type="RefSeq" id="WP_089398838.1">
    <property type="nucleotide sequence ID" value="NZ_FZOT01000003.1"/>
</dbReference>
<keyword evidence="2" id="KW-0732">Signal</keyword>
<dbReference type="OrthoDB" id="121499at2"/>
<dbReference type="Proteomes" id="UP000198284">
    <property type="component" value="Unassembled WGS sequence"/>
</dbReference>
<feature type="signal peptide" evidence="2">
    <location>
        <begin position="1"/>
        <end position="25"/>
    </location>
</feature>
<dbReference type="SUPFAM" id="SSF103647">
    <property type="entry name" value="TSP type-3 repeat"/>
    <property type="match status" value="1"/>
</dbReference>
<sequence>MSKLFIALAASSTLLLLSADALAHADVTVSIGTPGVYAVPAPAPVYTPAAPVMVRPVPVRREYREEVWAPHAYPVMRPVPRHGPRGDQDRDGIPNFRDRDRDGDGIPNRWDRRPADPYRR</sequence>
<feature type="compositionally biased region" description="Basic and acidic residues" evidence="1">
    <location>
        <begin position="84"/>
        <end position="120"/>
    </location>
</feature>
<name>A0A239EZM4_9BURK</name>
<proteinExistence type="predicted"/>
<gene>
    <name evidence="3" type="ORF">SAMN06265795_10365</name>
</gene>
<protein>
    <submittedName>
        <fullName evidence="3">Uncharacterized protein</fullName>
    </submittedName>
</protein>
<evidence type="ECO:0000313" key="4">
    <source>
        <dbReference type="Proteomes" id="UP000198284"/>
    </source>
</evidence>
<evidence type="ECO:0000313" key="3">
    <source>
        <dbReference type="EMBL" id="SNS49284.1"/>
    </source>
</evidence>
<evidence type="ECO:0000256" key="1">
    <source>
        <dbReference type="SAM" id="MobiDB-lite"/>
    </source>
</evidence>
<dbReference type="Gene3D" id="4.10.1080.10">
    <property type="entry name" value="TSP type-3 repeat"/>
    <property type="match status" value="1"/>
</dbReference>
<feature type="region of interest" description="Disordered" evidence="1">
    <location>
        <begin position="75"/>
        <end position="120"/>
    </location>
</feature>
<reference evidence="3 4" key="1">
    <citation type="submission" date="2017-06" db="EMBL/GenBank/DDBJ databases">
        <authorList>
            <person name="Kim H.J."/>
            <person name="Triplett B.A."/>
        </authorList>
    </citation>
    <scope>NUCLEOTIDE SEQUENCE [LARGE SCALE GENOMIC DNA]</scope>
    <source>
        <strain evidence="3 4">U15</strain>
    </source>
</reference>
<evidence type="ECO:0000256" key="2">
    <source>
        <dbReference type="SAM" id="SignalP"/>
    </source>
</evidence>
<dbReference type="GO" id="GO:0005509">
    <property type="term" value="F:calcium ion binding"/>
    <property type="evidence" value="ECO:0007669"/>
    <property type="project" value="InterPro"/>
</dbReference>
<dbReference type="AlphaFoldDB" id="A0A239EZM4"/>
<accession>A0A239EZM4</accession>